<evidence type="ECO:0000256" key="1">
    <source>
        <dbReference type="SAM" id="Phobius"/>
    </source>
</evidence>
<sequence length="127" mass="14176">MASQAVSTTSDNSRSGLTQAQLGGILAGVGGIVVLVLLFWYAVNHSEGYRLQSHKTDQQRAFQARQRYYRQYCQWNEANAPGNWANAVATSPPFVLNTPPLRIPPTVRQANYQQTAYPQTPGWRRVP</sequence>
<dbReference type="Proteomes" id="UP001642501">
    <property type="component" value="Unassembled WGS sequence"/>
</dbReference>
<keyword evidence="1" id="KW-0812">Transmembrane</keyword>
<gene>
    <name evidence="2" type="ORF">SEPCBS57363_001134</name>
</gene>
<evidence type="ECO:0000313" key="3">
    <source>
        <dbReference type="Proteomes" id="UP001642501"/>
    </source>
</evidence>
<evidence type="ECO:0000313" key="2">
    <source>
        <dbReference type="EMBL" id="CAK7264554.1"/>
    </source>
</evidence>
<keyword evidence="1" id="KW-1133">Transmembrane helix</keyword>
<name>A0ABP0D9N3_9PEZI</name>
<reference evidence="2 3" key="1">
    <citation type="submission" date="2024-01" db="EMBL/GenBank/DDBJ databases">
        <authorList>
            <person name="Allen C."/>
            <person name="Tagirdzhanova G."/>
        </authorList>
    </citation>
    <scope>NUCLEOTIDE SEQUENCE [LARGE SCALE GENOMIC DNA]</scope>
    <source>
        <strain evidence="2 3">CBS 573.63</strain>
    </source>
</reference>
<keyword evidence="1" id="KW-0472">Membrane</keyword>
<organism evidence="2 3">
    <name type="scientific">Sporothrix epigloea</name>
    <dbReference type="NCBI Taxonomy" id="1892477"/>
    <lineage>
        <taxon>Eukaryota</taxon>
        <taxon>Fungi</taxon>
        <taxon>Dikarya</taxon>
        <taxon>Ascomycota</taxon>
        <taxon>Pezizomycotina</taxon>
        <taxon>Sordariomycetes</taxon>
        <taxon>Sordariomycetidae</taxon>
        <taxon>Ophiostomatales</taxon>
        <taxon>Ophiostomataceae</taxon>
        <taxon>Sporothrix</taxon>
    </lineage>
</organism>
<keyword evidence="3" id="KW-1185">Reference proteome</keyword>
<comment type="caution">
    <text evidence="2">The sequence shown here is derived from an EMBL/GenBank/DDBJ whole genome shotgun (WGS) entry which is preliminary data.</text>
</comment>
<protein>
    <submittedName>
        <fullName evidence="2">Uncharacterized protein</fullName>
    </submittedName>
</protein>
<dbReference type="EMBL" id="CAWUOM010000011">
    <property type="protein sequence ID" value="CAK7264554.1"/>
    <property type="molecule type" value="Genomic_DNA"/>
</dbReference>
<proteinExistence type="predicted"/>
<feature type="transmembrane region" description="Helical" evidence="1">
    <location>
        <begin position="20"/>
        <end position="43"/>
    </location>
</feature>
<accession>A0ABP0D9N3</accession>